<dbReference type="EC" id="1.13.11.3" evidence="9"/>
<dbReference type="GO" id="GO:0018578">
    <property type="term" value="F:protocatechuate 3,4-dioxygenase activity"/>
    <property type="evidence" value="ECO:0007669"/>
    <property type="project" value="UniProtKB-EC"/>
</dbReference>
<dbReference type="SUPFAM" id="SSF47188">
    <property type="entry name" value="Hemerythrin-like"/>
    <property type="match status" value="1"/>
</dbReference>
<evidence type="ECO:0000256" key="6">
    <source>
        <dbReference type="ARBA" id="ARBA00023004"/>
    </source>
</evidence>
<dbReference type="SUPFAM" id="SSF49482">
    <property type="entry name" value="Aromatic compound dioxygenase"/>
    <property type="match status" value="1"/>
</dbReference>
<evidence type="ECO:0000313" key="10">
    <source>
        <dbReference type="Proteomes" id="UP000595064"/>
    </source>
</evidence>
<keyword evidence="6" id="KW-0408">Iron</keyword>
<dbReference type="InterPro" id="IPR015889">
    <property type="entry name" value="Intradiol_dOase_core"/>
</dbReference>
<evidence type="ECO:0000259" key="8">
    <source>
        <dbReference type="PROSITE" id="PS00083"/>
    </source>
</evidence>
<dbReference type="InterPro" id="IPR012786">
    <property type="entry name" value="Protocat_dOase_a"/>
</dbReference>
<evidence type="ECO:0000313" key="9">
    <source>
        <dbReference type="EMBL" id="QPS84791.1"/>
    </source>
</evidence>
<proteinExistence type="inferred from homology"/>
<dbReference type="Gene3D" id="1.20.120.50">
    <property type="entry name" value="Hemerythrin-like"/>
    <property type="match status" value="1"/>
</dbReference>
<keyword evidence="5 9" id="KW-0560">Oxidoreductase</keyword>
<gene>
    <name evidence="9" type="primary">pcaG</name>
    <name evidence="9" type="ORF">I6G47_32025</name>
</gene>
<dbReference type="InterPro" id="IPR039387">
    <property type="entry name" value="3_4-PCD"/>
</dbReference>
<dbReference type="RefSeq" id="WP_184278039.1">
    <property type="nucleotide sequence ID" value="NZ_CP065749.1"/>
</dbReference>
<dbReference type="NCBIfam" id="TIGR02423">
    <property type="entry name" value="protocat_alph"/>
    <property type="match status" value="1"/>
</dbReference>
<evidence type="ECO:0000256" key="4">
    <source>
        <dbReference type="ARBA" id="ARBA00022964"/>
    </source>
</evidence>
<evidence type="ECO:0000256" key="2">
    <source>
        <dbReference type="ARBA" id="ARBA00010587"/>
    </source>
</evidence>
<dbReference type="InterPro" id="IPR035938">
    <property type="entry name" value="Hemerythrin-like_sf"/>
</dbReference>
<geneLocation type="plasmid" evidence="9 10">
    <name>unnamed</name>
</geneLocation>
<dbReference type="EMBL" id="CP065749">
    <property type="protein sequence ID" value="QPS84791.1"/>
    <property type="molecule type" value="Genomic_DNA"/>
</dbReference>
<keyword evidence="4 9" id="KW-0223">Dioxygenase</keyword>
<evidence type="ECO:0000256" key="7">
    <source>
        <dbReference type="SAM" id="MobiDB-lite"/>
    </source>
</evidence>
<dbReference type="PANTHER" id="PTHR33711">
    <property type="entry name" value="DIOXYGENASE, PUTATIVE (AFU_ORTHOLOGUE AFUA_2G02910)-RELATED"/>
    <property type="match status" value="1"/>
</dbReference>
<dbReference type="KEGG" id="dla:I6G47_32025"/>
<comment type="similarity">
    <text evidence="1">Belongs to the intradiol ring-cleavage dioxygenase family.</text>
</comment>
<dbReference type="GO" id="GO:0008199">
    <property type="term" value="F:ferric iron binding"/>
    <property type="evidence" value="ECO:0007669"/>
    <property type="project" value="InterPro"/>
</dbReference>
<dbReference type="InterPro" id="IPR000627">
    <property type="entry name" value="Intradiol_dOase_C"/>
</dbReference>
<feature type="domain" description="Intradiol ring-cleavage dioxygenases" evidence="8">
    <location>
        <begin position="200"/>
        <end position="228"/>
    </location>
</feature>
<keyword evidence="3" id="KW-0479">Metal-binding</keyword>
<dbReference type="AlphaFoldDB" id="A0A7T2YZW0"/>
<protein>
    <submittedName>
        <fullName evidence="9">Protocatechuate 3,4-dioxygenase subunit alpha</fullName>
        <ecNumber evidence="9">1.13.11.3</ecNumber>
    </submittedName>
</protein>
<evidence type="ECO:0000256" key="5">
    <source>
        <dbReference type="ARBA" id="ARBA00023002"/>
    </source>
</evidence>
<dbReference type="Pfam" id="PF00775">
    <property type="entry name" value="Dioxygenase_C"/>
    <property type="match status" value="1"/>
</dbReference>
<dbReference type="PANTHER" id="PTHR33711:SF10">
    <property type="entry name" value="INTRADIOL RING-CLEAVAGE DIOXYGENASES DOMAIN-CONTAINING PROTEIN"/>
    <property type="match status" value="1"/>
</dbReference>
<sequence length="355" mass="39326">MKTPDPSKPLGYAPMDAVHAEFDTLVAQALACPDDRLHACLARLQEHLLSHFGQEDDWMRQTAFPAGDCHRWIRRLDTSQLARPLYVSPRPSCLRRSATAAQAAHAIRRESSSSYPGDPMPTKPDDVLPHPTSFDSSERLAQIKGYVLNERRTPARKLPVVTPHQTIGPFYPHHLVRPGDEDLAAREVGGPRAEGEPMEIVGTITDLSGKPVAGALIEVWTANAHGKYSHPADHSSQPIDPNFKGYGRAITGPSGTYRFVGIKPGAYPNPGYDNWMRPPHVHFSVYAAGVMHRLITQMYFPGESLNDIDPILNGIDDLAARASLIAVEEKSDTGRRYRFDIVLQGEAETQFFIER</sequence>
<name>A0A7T2YZW0_9BURK</name>
<dbReference type="InterPro" id="IPR050770">
    <property type="entry name" value="Intradiol_RC_Dioxygenase"/>
</dbReference>
<feature type="region of interest" description="Disordered" evidence="7">
    <location>
        <begin position="104"/>
        <end position="125"/>
    </location>
</feature>
<accession>A0A7T2YZW0</accession>
<dbReference type="PROSITE" id="PS00083">
    <property type="entry name" value="INTRADIOL_DIOXYGENAS"/>
    <property type="match status" value="1"/>
</dbReference>
<reference evidence="9 10" key="1">
    <citation type="submission" date="2020-12" db="EMBL/GenBank/DDBJ databases">
        <title>FDA dAtabase for Regulatory Grade micrObial Sequences (FDA-ARGOS): Supporting development and validation of Infectious Disease Dx tests.</title>
        <authorList>
            <person name="Sproer C."/>
            <person name="Gronow S."/>
            <person name="Severitt S."/>
            <person name="Schroder I."/>
            <person name="Tallon L."/>
            <person name="Sadzewicz L."/>
            <person name="Zhao X."/>
            <person name="Boylan J."/>
            <person name="Ott S."/>
            <person name="Bowen H."/>
            <person name="Vavikolanu K."/>
            <person name="Mehta A."/>
            <person name="Aluvathingal J."/>
            <person name="Nadendla S."/>
            <person name="Lowell S."/>
            <person name="Myers T."/>
            <person name="Yan Y."/>
            <person name="Sichtig H."/>
        </authorList>
    </citation>
    <scope>NUCLEOTIDE SEQUENCE [LARGE SCALE GENOMIC DNA]</scope>
    <source>
        <strain evidence="9 10">FDAARGOS_890</strain>
        <plasmid evidence="9 10">unnamed</plasmid>
    </source>
</reference>
<dbReference type="Proteomes" id="UP000595064">
    <property type="component" value="Plasmid unnamed"/>
</dbReference>
<evidence type="ECO:0000256" key="1">
    <source>
        <dbReference type="ARBA" id="ARBA00007825"/>
    </source>
</evidence>
<dbReference type="CDD" id="cd03459">
    <property type="entry name" value="3_4-PCD"/>
    <property type="match status" value="1"/>
</dbReference>
<comment type="similarity">
    <text evidence="2">Belongs to the hemerythrin family.</text>
</comment>
<keyword evidence="9" id="KW-0614">Plasmid</keyword>
<evidence type="ECO:0000256" key="3">
    <source>
        <dbReference type="ARBA" id="ARBA00022723"/>
    </source>
</evidence>
<keyword evidence="10" id="KW-1185">Reference proteome</keyword>
<organism evidence="9 10">
    <name type="scientific">Delftia lacustris</name>
    <dbReference type="NCBI Taxonomy" id="558537"/>
    <lineage>
        <taxon>Bacteria</taxon>
        <taxon>Pseudomonadati</taxon>
        <taxon>Pseudomonadota</taxon>
        <taxon>Betaproteobacteria</taxon>
        <taxon>Burkholderiales</taxon>
        <taxon>Comamonadaceae</taxon>
        <taxon>Delftia</taxon>
    </lineage>
</organism>
<dbReference type="Gene3D" id="2.60.130.10">
    <property type="entry name" value="Aromatic compound dioxygenase"/>
    <property type="match status" value="1"/>
</dbReference>